<dbReference type="OrthoDB" id="10043504at2759"/>
<dbReference type="InterPro" id="IPR011990">
    <property type="entry name" value="TPR-like_helical_dom_sf"/>
</dbReference>
<evidence type="ECO:0000256" key="2">
    <source>
        <dbReference type="ARBA" id="ARBA00022803"/>
    </source>
</evidence>
<reference evidence="4" key="1">
    <citation type="submission" date="2021-10" db="EMBL/GenBank/DDBJ databases">
        <title>Tropical sea cucumber genome reveals ecological adaptation and Cuvierian tubules defense mechanism.</title>
        <authorList>
            <person name="Chen T."/>
        </authorList>
    </citation>
    <scope>NUCLEOTIDE SEQUENCE</scope>
    <source>
        <strain evidence="4">Nanhai2018</strain>
        <tissue evidence="4">Muscle</tissue>
    </source>
</reference>
<organism evidence="4 5">
    <name type="scientific">Holothuria leucospilota</name>
    <name type="common">Black long sea cucumber</name>
    <name type="synonym">Mertensiothuria leucospilota</name>
    <dbReference type="NCBI Taxonomy" id="206669"/>
    <lineage>
        <taxon>Eukaryota</taxon>
        <taxon>Metazoa</taxon>
        <taxon>Echinodermata</taxon>
        <taxon>Eleutherozoa</taxon>
        <taxon>Echinozoa</taxon>
        <taxon>Holothuroidea</taxon>
        <taxon>Aspidochirotacea</taxon>
        <taxon>Aspidochirotida</taxon>
        <taxon>Holothuriidae</taxon>
        <taxon>Holothuria</taxon>
    </lineage>
</organism>
<dbReference type="PANTHER" id="PTHR10271:SF0">
    <property type="entry name" value="INTERFERON-INDUCED PROTEIN WITH TETRATRICOPEPTIDE REPEATS 5"/>
    <property type="match status" value="1"/>
</dbReference>
<dbReference type="InterPro" id="IPR019734">
    <property type="entry name" value="TPR_rpt"/>
</dbReference>
<accession>A0A9Q1H6X0</accession>
<evidence type="ECO:0000256" key="1">
    <source>
        <dbReference type="ARBA" id="ARBA00022737"/>
    </source>
</evidence>
<dbReference type="EMBL" id="JAIZAY010000008">
    <property type="protein sequence ID" value="KAJ8037812.1"/>
    <property type="molecule type" value="Genomic_DNA"/>
</dbReference>
<keyword evidence="5" id="KW-1185">Reference proteome</keyword>
<keyword evidence="2" id="KW-0802">TPR repeat</keyword>
<dbReference type="SUPFAM" id="SSF48452">
    <property type="entry name" value="TPR-like"/>
    <property type="match status" value="1"/>
</dbReference>
<dbReference type="Gene3D" id="1.25.40.10">
    <property type="entry name" value="Tetratricopeptide repeat domain"/>
    <property type="match status" value="3"/>
</dbReference>
<dbReference type="Proteomes" id="UP001152320">
    <property type="component" value="Chromosome 8"/>
</dbReference>
<name>A0A9Q1H6X0_HOLLE</name>
<protein>
    <submittedName>
        <fullName evidence="4">Uncharacterized protein</fullName>
    </submittedName>
</protein>
<dbReference type="Pfam" id="PF13181">
    <property type="entry name" value="TPR_8"/>
    <property type="match status" value="1"/>
</dbReference>
<evidence type="ECO:0000313" key="4">
    <source>
        <dbReference type="EMBL" id="KAJ8037812.1"/>
    </source>
</evidence>
<keyword evidence="1" id="KW-0677">Repeat</keyword>
<dbReference type="GO" id="GO:0051607">
    <property type="term" value="P:defense response to virus"/>
    <property type="evidence" value="ECO:0007669"/>
    <property type="project" value="TreeGrafter"/>
</dbReference>
<proteinExistence type="inferred from homology"/>
<dbReference type="AlphaFoldDB" id="A0A9Q1H6X0"/>
<evidence type="ECO:0000256" key="3">
    <source>
        <dbReference type="ARBA" id="ARBA00038336"/>
    </source>
</evidence>
<dbReference type="GO" id="GO:0005829">
    <property type="term" value="C:cytosol"/>
    <property type="evidence" value="ECO:0007669"/>
    <property type="project" value="TreeGrafter"/>
</dbReference>
<sequence>MTSETSDWWKRVPCHFNWDLEDDVTVDFTSVVNNLDSKLESLKESNGGNSSCVLLLFRGYLEVSKFAGVTSNPEKANAFFDQADSEAEVLIDDEERRAYVVVSSANRLWVLEKFKIGSESEMRRKKEYLVSKLEENWQSGVGRKSGNFDAYLEAVAAFALTRLGPYKYREAESRYRKAIKLNSKQAEWFHALGELVGRQARQKTQSSGECYSDMDEEIRCYQKALDLDPENDFARCDLALVLARKDDKLQDAKDLIALTKDVACEVIIKKGRFYRRQKDFQKALAVLKKGTKLQNPRSELFFQISLVCSSLASQAGYKKNYKEKTEYLEKEMEYLDKCIQREPSHFFAKLNKARNFSKSRRNEEAEQYYRKILNECHSSPRNLIEAQFTFAEFLALSNRGRIPQEAADLYEEMVNTGAVILREIDQDGNAKVTGKDGFLEKARDRLKDFYLEREEGSRKMKELEEKLSTLGI</sequence>
<comment type="caution">
    <text evidence="4">The sequence shown here is derived from an EMBL/GenBank/DDBJ whole genome shotgun (WGS) entry which is preliminary data.</text>
</comment>
<comment type="similarity">
    <text evidence="3">Belongs to the IFIT family.</text>
</comment>
<dbReference type="PANTHER" id="PTHR10271">
    <property type="entry name" value="INTERFERON-INDUCED PROTEIN WITH TETRATRICOPEPTIDE REPEATS"/>
    <property type="match status" value="1"/>
</dbReference>
<gene>
    <name evidence="4" type="ORF">HOLleu_18719</name>
</gene>
<evidence type="ECO:0000313" key="5">
    <source>
        <dbReference type="Proteomes" id="UP001152320"/>
    </source>
</evidence>